<evidence type="ECO:0000259" key="11">
    <source>
        <dbReference type="PROSITE" id="PS50893"/>
    </source>
</evidence>
<reference evidence="14 15" key="1">
    <citation type="submission" date="2023-09" db="EMBL/GenBank/DDBJ databases">
        <title>Whole genome shotgun sequencing (WGS) of Bosea sp. ZW T0_25, isolated from stored onions (Allium cepa).</title>
        <authorList>
            <person name="Stoll D.A."/>
            <person name="Huch M."/>
        </authorList>
    </citation>
    <scope>NUCLEOTIDE SEQUENCE [LARGE SCALE GENOMIC DNA]</scope>
    <source>
        <strain evidence="14 15">ZW T0_25</strain>
    </source>
</reference>
<evidence type="ECO:0000256" key="3">
    <source>
        <dbReference type="ARBA" id="ARBA00022692"/>
    </source>
</evidence>
<evidence type="ECO:0000313" key="15">
    <source>
        <dbReference type="Proteomes" id="UP001254257"/>
    </source>
</evidence>
<name>A0ABU3S834_9HYPH</name>
<evidence type="ECO:0000256" key="9">
    <source>
        <dbReference type="ARBA" id="ARBA00043264"/>
    </source>
</evidence>
<evidence type="ECO:0000256" key="5">
    <source>
        <dbReference type="ARBA" id="ARBA00022840"/>
    </source>
</evidence>
<feature type="transmembrane region" description="Helical" evidence="10">
    <location>
        <begin position="232"/>
        <end position="251"/>
    </location>
</feature>
<feature type="transmembrane region" description="Helical" evidence="10">
    <location>
        <begin position="306"/>
        <end position="326"/>
    </location>
</feature>
<evidence type="ECO:0000256" key="2">
    <source>
        <dbReference type="ARBA" id="ARBA00005417"/>
    </source>
</evidence>
<keyword evidence="9" id="KW-0080">Bacteriocin transport</keyword>
<dbReference type="SUPFAM" id="SSF52540">
    <property type="entry name" value="P-loop containing nucleoside triphosphate hydrolases"/>
    <property type="match status" value="1"/>
</dbReference>
<keyword evidence="15" id="KW-1185">Reference proteome</keyword>
<comment type="caution">
    <text evidence="14">The sequence shown here is derived from an EMBL/GenBank/DDBJ whole genome shotgun (WGS) entry which is preliminary data.</text>
</comment>
<evidence type="ECO:0000256" key="1">
    <source>
        <dbReference type="ARBA" id="ARBA00004651"/>
    </source>
</evidence>
<comment type="similarity">
    <text evidence="2">Belongs to the ABC transporter superfamily.</text>
</comment>
<dbReference type="Pfam" id="PF00005">
    <property type="entry name" value="ABC_tran"/>
    <property type="match status" value="1"/>
</dbReference>
<dbReference type="PROSITE" id="PS00211">
    <property type="entry name" value="ABC_TRANSPORTER_1"/>
    <property type="match status" value="1"/>
</dbReference>
<evidence type="ECO:0000313" key="14">
    <source>
        <dbReference type="EMBL" id="MDU0340928.1"/>
    </source>
</evidence>
<feature type="domain" description="ABC transporter" evidence="11">
    <location>
        <begin position="488"/>
        <end position="717"/>
    </location>
</feature>
<evidence type="ECO:0000259" key="12">
    <source>
        <dbReference type="PROSITE" id="PS50929"/>
    </source>
</evidence>
<dbReference type="Gene3D" id="1.20.1560.10">
    <property type="entry name" value="ABC transporter type 1, transmembrane domain"/>
    <property type="match status" value="1"/>
</dbReference>
<dbReference type="SUPFAM" id="SSF90123">
    <property type="entry name" value="ABC transporter transmembrane region"/>
    <property type="match status" value="1"/>
</dbReference>
<dbReference type="PROSITE" id="PS50990">
    <property type="entry name" value="PEPTIDASE_C39"/>
    <property type="match status" value="1"/>
</dbReference>
<dbReference type="SMART" id="SM00382">
    <property type="entry name" value="AAA"/>
    <property type="match status" value="1"/>
</dbReference>
<dbReference type="PROSITE" id="PS50929">
    <property type="entry name" value="ABC_TM1F"/>
    <property type="match status" value="1"/>
</dbReference>
<dbReference type="PANTHER" id="PTHR24221:SF654">
    <property type="entry name" value="ATP-BINDING CASSETTE SUB-FAMILY B MEMBER 6"/>
    <property type="match status" value="1"/>
</dbReference>
<dbReference type="InterPro" id="IPR039421">
    <property type="entry name" value="Type_1_exporter"/>
</dbReference>
<accession>A0ABU3S834</accession>
<keyword evidence="6" id="KW-0813">Transport</keyword>
<dbReference type="EMBL" id="JAWDID010000018">
    <property type="protein sequence ID" value="MDU0340928.1"/>
    <property type="molecule type" value="Genomic_DNA"/>
</dbReference>
<sequence>MAERGPGPVRRAGPVPTVLQMEAAECGAACLAMVLAAFGRWETLDAVRDSCGVSRDGVSAADIVEAAGRRGLEASAYSREVEDLAELPLPQILFWDFNHFVVLEAIGQRGFTVNDPAHGRREIGREEFGRRFTGVTLAFRPGPEFCPTPKPPATSRRLAGLLRGSGGMFASVILVSATMVALGVLVPGLTRVFVDDYLVQGRGDWLLPLLGGLIAVGALHAALAAVYTRGLLLLQTKIGAAVSAVFVWRLFRLPYEFFVRRSAVEISSRPQLAAQLAGVASGPMAQMATHLLAMLGYLLVMLAYDLWLTGVMVLFAVFEFSVLRLVRKRVEERAVHLQMAAGQAHAAAVQGTALLEQARAGGGEGLLFNRMLEAQARLVNSEQENGRTIRLLAALPYLGSRATTLAVLGLGALLVIKTEMTLGTLLGFLMLASLFSSALGALTGISTAIGQSSAAIGRLGDALDHGRAGEVAEATRLADEAPASTGRIRLRDVAFGYSNGEVLLRDLQLSIEPGECIGIMGASGSGKSTLARLLTGLVAPVSGEVSFETRAGDWRPAGLGVGYVDQQPFLPAGSLRAALTLWDDKADDAEIQRALEDAEIAEAVASRPGGVDGLIGEGGGGFSGGERQRLALARALVVRPDILVLDDATSALDEATEARILGNLRRRGVTMILLTNRASAIRHLDRVEGLHQGRLFPLDIEGAYQASEGAAATLREAMAEDA</sequence>
<dbReference type="InterPro" id="IPR011527">
    <property type="entry name" value="ABC1_TM_dom"/>
</dbReference>
<dbReference type="Gene3D" id="3.40.50.300">
    <property type="entry name" value="P-loop containing nucleotide triphosphate hydrolases"/>
    <property type="match status" value="1"/>
</dbReference>
<dbReference type="Pfam" id="PF03412">
    <property type="entry name" value="Peptidase_C39"/>
    <property type="match status" value="1"/>
</dbReference>
<evidence type="ECO:0000256" key="4">
    <source>
        <dbReference type="ARBA" id="ARBA00022741"/>
    </source>
</evidence>
<evidence type="ECO:0000256" key="6">
    <source>
        <dbReference type="ARBA" id="ARBA00022927"/>
    </source>
</evidence>
<keyword evidence="4" id="KW-0547">Nucleotide-binding</keyword>
<keyword evidence="8 10" id="KW-0472">Membrane</keyword>
<dbReference type="Gene3D" id="3.90.70.10">
    <property type="entry name" value="Cysteine proteinases"/>
    <property type="match status" value="1"/>
</dbReference>
<dbReference type="RefSeq" id="WP_316018770.1">
    <property type="nucleotide sequence ID" value="NZ_JAWDID010000018.1"/>
</dbReference>
<dbReference type="InterPro" id="IPR036640">
    <property type="entry name" value="ABC1_TM_sf"/>
</dbReference>
<dbReference type="InterPro" id="IPR003439">
    <property type="entry name" value="ABC_transporter-like_ATP-bd"/>
</dbReference>
<dbReference type="Pfam" id="PF00664">
    <property type="entry name" value="ABC_membrane"/>
    <property type="match status" value="1"/>
</dbReference>
<feature type="transmembrane region" description="Helical" evidence="10">
    <location>
        <begin position="206"/>
        <end position="226"/>
    </location>
</feature>
<evidence type="ECO:0000256" key="7">
    <source>
        <dbReference type="ARBA" id="ARBA00022989"/>
    </source>
</evidence>
<dbReference type="PROSITE" id="PS50893">
    <property type="entry name" value="ABC_TRANSPORTER_2"/>
    <property type="match status" value="1"/>
</dbReference>
<evidence type="ECO:0000256" key="8">
    <source>
        <dbReference type="ARBA" id="ARBA00023136"/>
    </source>
</evidence>
<keyword evidence="7 10" id="KW-1133">Transmembrane helix</keyword>
<dbReference type="InterPro" id="IPR005074">
    <property type="entry name" value="Peptidase_C39"/>
</dbReference>
<dbReference type="CDD" id="cd03228">
    <property type="entry name" value="ABCC_MRP_Like"/>
    <property type="match status" value="1"/>
</dbReference>
<evidence type="ECO:0000259" key="13">
    <source>
        <dbReference type="PROSITE" id="PS50990"/>
    </source>
</evidence>
<dbReference type="InterPro" id="IPR003593">
    <property type="entry name" value="AAA+_ATPase"/>
</dbReference>
<organism evidence="14 15">
    <name type="scientific">Bosea rubneri</name>
    <dbReference type="NCBI Taxonomy" id="3075434"/>
    <lineage>
        <taxon>Bacteria</taxon>
        <taxon>Pseudomonadati</taxon>
        <taxon>Pseudomonadota</taxon>
        <taxon>Alphaproteobacteria</taxon>
        <taxon>Hyphomicrobiales</taxon>
        <taxon>Boseaceae</taxon>
        <taxon>Bosea</taxon>
    </lineage>
</organism>
<protein>
    <submittedName>
        <fullName evidence="14">Cysteine peptidase family C39 domain-containing protein</fullName>
    </submittedName>
</protein>
<dbReference type="InterPro" id="IPR027417">
    <property type="entry name" value="P-loop_NTPase"/>
</dbReference>
<comment type="subcellular location">
    <subcellularLocation>
        <location evidence="1">Cell membrane</location>
        <topology evidence="1">Multi-pass membrane protein</topology>
    </subcellularLocation>
</comment>
<evidence type="ECO:0000256" key="10">
    <source>
        <dbReference type="SAM" id="Phobius"/>
    </source>
</evidence>
<keyword evidence="5" id="KW-0067">ATP-binding</keyword>
<keyword evidence="6" id="KW-0653">Protein transport</keyword>
<feature type="domain" description="Peptidase C39" evidence="13">
    <location>
        <begin position="20"/>
        <end position="139"/>
    </location>
</feature>
<proteinExistence type="inferred from homology"/>
<dbReference type="PANTHER" id="PTHR24221">
    <property type="entry name" value="ATP-BINDING CASSETTE SUB-FAMILY B"/>
    <property type="match status" value="1"/>
</dbReference>
<dbReference type="Proteomes" id="UP001254257">
    <property type="component" value="Unassembled WGS sequence"/>
</dbReference>
<dbReference type="InterPro" id="IPR017871">
    <property type="entry name" value="ABC_transporter-like_CS"/>
</dbReference>
<keyword evidence="3 10" id="KW-0812">Transmembrane</keyword>
<feature type="domain" description="ABC transmembrane type-1" evidence="12">
    <location>
        <begin position="172"/>
        <end position="451"/>
    </location>
</feature>
<feature type="transmembrane region" description="Helical" evidence="10">
    <location>
        <begin position="391"/>
        <end position="416"/>
    </location>
</feature>
<gene>
    <name evidence="14" type="ORF">RKE40_13590</name>
</gene>
<feature type="transmembrane region" description="Helical" evidence="10">
    <location>
        <begin position="428"/>
        <end position="449"/>
    </location>
</feature>
<feature type="transmembrane region" description="Helical" evidence="10">
    <location>
        <begin position="168"/>
        <end position="194"/>
    </location>
</feature>